<name>A0A7W1WS63_9BACL</name>
<protein>
    <submittedName>
        <fullName evidence="1">Uncharacterized protein</fullName>
    </submittedName>
</protein>
<dbReference type="RefSeq" id="WP_181752327.1">
    <property type="nucleotide sequence ID" value="NZ_JACEIQ010000012.1"/>
</dbReference>
<organism evidence="1 2">
    <name type="scientific">Paenactinomyces guangxiensis</name>
    <dbReference type="NCBI Taxonomy" id="1490290"/>
    <lineage>
        <taxon>Bacteria</taxon>
        <taxon>Bacillati</taxon>
        <taxon>Bacillota</taxon>
        <taxon>Bacilli</taxon>
        <taxon>Bacillales</taxon>
        <taxon>Thermoactinomycetaceae</taxon>
        <taxon>Paenactinomyces</taxon>
    </lineage>
</organism>
<proteinExistence type="predicted"/>
<evidence type="ECO:0000313" key="2">
    <source>
        <dbReference type="Proteomes" id="UP000535491"/>
    </source>
</evidence>
<sequence length="187" mass="22698">MKEKTEERGGSLMFWEKHYKHHKLFFKTSIRVYCAILRIDTENNKFDLDVFIGEPYFSDGTIKYAEEAYSIGGWKGVELTNPKKVRECAEETIRDYELPERTANYLKLNNHFFDLRKEDEIPKYQEPEKPEIHDHEEKQERSYIQYLIENPHEVEELTAEEQTELFKKSEKLKQTFMEWFWLTRQAK</sequence>
<evidence type="ECO:0000313" key="1">
    <source>
        <dbReference type="EMBL" id="MBA4495083.1"/>
    </source>
</evidence>
<dbReference type="AlphaFoldDB" id="A0A7W1WS63"/>
<comment type="caution">
    <text evidence="1">The sequence shown here is derived from an EMBL/GenBank/DDBJ whole genome shotgun (WGS) entry which is preliminary data.</text>
</comment>
<dbReference type="EMBL" id="JACEIQ010000012">
    <property type="protein sequence ID" value="MBA4495083.1"/>
    <property type="molecule type" value="Genomic_DNA"/>
</dbReference>
<keyword evidence="2" id="KW-1185">Reference proteome</keyword>
<gene>
    <name evidence="1" type="ORF">H1191_12270</name>
</gene>
<dbReference type="Proteomes" id="UP000535491">
    <property type="component" value="Unassembled WGS sequence"/>
</dbReference>
<reference evidence="1 2" key="1">
    <citation type="submission" date="2020-07" db="EMBL/GenBank/DDBJ databases">
        <authorList>
            <person name="Feng H."/>
        </authorList>
    </citation>
    <scope>NUCLEOTIDE SEQUENCE [LARGE SCALE GENOMIC DNA]</scope>
    <source>
        <strain evidence="2">s-10</strain>
    </source>
</reference>
<accession>A0A7W1WS63</accession>